<evidence type="ECO:0000256" key="5">
    <source>
        <dbReference type="SAM" id="MobiDB-lite"/>
    </source>
</evidence>
<feature type="compositionally biased region" description="Basic and acidic residues" evidence="5">
    <location>
        <begin position="345"/>
        <end position="355"/>
    </location>
</feature>
<dbReference type="Pfam" id="PF15259">
    <property type="entry name" value="GTSE1_N"/>
    <property type="match status" value="1"/>
</dbReference>
<keyword evidence="7" id="KW-1185">Reference proteome</keyword>
<feature type="region of interest" description="Disordered" evidence="5">
    <location>
        <begin position="306"/>
        <end position="355"/>
    </location>
</feature>
<dbReference type="RefSeq" id="XP_008585224.1">
    <property type="nucleotide sequence ID" value="XM_008587002.1"/>
</dbReference>
<organism evidence="7 8">
    <name type="scientific">Galeopterus variegatus</name>
    <name type="common">Malayan flying lemur</name>
    <name type="synonym">Cynocephalus variegatus</name>
    <dbReference type="NCBI Taxonomy" id="482537"/>
    <lineage>
        <taxon>Eukaryota</taxon>
        <taxon>Metazoa</taxon>
        <taxon>Chordata</taxon>
        <taxon>Craniata</taxon>
        <taxon>Vertebrata</taxon>
        <taxon>Euteleostomi</taxon>
        <taxon>Mammalia</taxon>
        <taxon>Eutheria</taxon>
        <taxon>Euarchontoglires</taxon>
        <taxon>Dermoptera</taxon>
        <taxon>Cynocephalidae</taxon>
        <taxon>Galeopterus</taxon>
    </lineage>
</organism>
<evidence type="ECO:0000256" key="4">
    <source>
        <dbReference type="ARBA" id="ARBA00023212"/>
    </source>
</evidence>
<feature type="compositionally biased region" description="Basic and acidic residues" evidence="5">
    <location>
        <begin position="658"/>
        <end position="671"/>
    </location>
</feature>
<evidence type="ECO:0000256" key="2">
    <source>
        <dbReference type="ARBA" id="ARBA00022490"/>
    </source>
</evidence>
<dbReference type="PANTHER" id="PTHR21584:SF10">
    <property type="entry name" value="G2 AND S PHASE-EXPRESSED PROTEIN 1"/>
    <property type="match status" value="1"/>
</dbReference>
<sequence>MALNWPLSLAGSWKLGPPGLPAGHGAGPPSGLRAHRGHRASSFRGVLLLTLRLQPPECTGPATPRSPFQTDQWAARAAGAAFKPLAEAHRASSAAADIVLLVDEKFDFDLSLSSSSANEDDEVFFGPVGHKERCIAASLELNNQIPEQPLLPASEGHFTWSPLTGEKFVEVYKEAHLLALQIESSSRKQAAHAVEPEDPWSQDVERFIQESKLKINLFEKEKETKKSPTSLKRETYYLSDSPLMGPSLLGVCPPPSEALLPDSSLALPGAPAQASCAQTQGPLHSSHSLPGVVSTAQPPDQAVTQKKVTSKLQLPRTSSVRAKNIHSGMEKRKKEIPASPSRMKIQNEKGSHRDVLPDKASTALDADGFPAGGSHLVQGKRSLPVPNKLGLKKSLLKPPGCTGNLARKSSSSGLVSSMTSRECASPAVSTAKSNGFAGIPANSCRPLSDISKSGRTGPTTADPAGGSCSQTKWVTAAERTVERARAPTTALRLQPQTPGSGGPRLDCTAILSESSQWNKTGSIRRQDSCLNSKTKVMPTPANQFKIPKFSMGESPDTATPKFSRAQRPQSCTSVGRATVCGTPVRRSSGPALQSLSGSLRTPMSGKCASALLTPASRRLSNFPLMTPKTMPRVVASSLCVPARRLSSEPRKKSVVRTEPTRESNRKVDSRQADLSPDGSFSPPSAVPQALKFSPEKSDITCSKSIAPEAALGGAVPREETPPGEALLIDIKMDQLTIIPESESKPLVDLPLIDFCSTPEASAALGSESSPLIDLMINTPDMNKNTASKPFQVVGQLIDLGSPLIQLSPEANKENVDSLLLMF</sequence>
<feature type="compositionally biased region" description="Polar residues" evidence="5">
    <location>
        <begin position="306"/>
        <end position="321"/>
    </location>
</feature>
<evidence type="ECO:0000256" key="3">
    <source>
        <dbReference type="ARBA" id="ARBA00022553"/>
    </source>
</evidence>
<feature type="region of interest" description="Disordered" evidence="5">
    <location>
        <begin position="645"/>
        <end position="689"/>
    </location>
</feature>
<evidence type="ECO:0000313" key="7">
    <source>
        <dbReference type="Proteomes" id="UP000694923"/>
    </source>
</evidence>
<dbReference type="PANTHER" id="PTHR21584">
    <property type="entry name" value="DIFFERENTIAL DISPLAY AND ACTIVATED BY P53 DDA3 /G2 S PHASE EXPRESSED 1"/>
    <property type="match status" value="1"/>
</dbReference>
<feature type="domain" description="G2 and S phase-expressed protein 1 N-terminal" evidence="6">
    <location>
        <begin position="98"/>
        <end position="241"/>
    </location>
</feature>
<gene>
    <name evidence="8" type="primary">GTSE1</name>
</gene>
<dbReference type="GeneID" id="103602592"/>
<dbReference type="Proteomes" id="UP000694923">
    <property type="component" value="Unplaced"/>
</dbReference>
<keyword evidence="3" id="KW-0597">Phosphoprotein</keyword>
<name>A0ABM0RX83_GALVR</name>
<comment type="subcellular location">
    <subcellularLocation>
        <location evidence="1">Cytoplasm</location>
        <location evidence="1">Cytoskeleton</location>
    </subcellularLocation>
</comment>
<reference evidence="8" key="1">
    <citation type="submission" date="2025-08" db="UniProtKB">
        <authorList>
            <consortium name="RefSeq"/>
        </authorList>
    </citation>
    <scope>IDENTIFICATION</scope>
</reference>
<keyword evidence="2" id="KW-0963">Cytoplasm</keyword>
<proteinExistence type="predicted"/>
<evidence type="ECO:0000313" key="8">
    <source>
        <dbReference type="RefSeq" id="XP_008585224.1"/>
    </source>
</evidence>
<feature type="region of interest" description="Disordered" evidence="5">
    <location>
        <begin position="548"/>
        <end position="568"/>
    </location>
</feature>
<evidence type="ECO:0000256" key="1">
    <source>
        <dbReference type="ARBA" id="ARBA00004245"/>
    </source>
</evidence>
<dbReference type="InterPro" id="IPR032768">
    <property type="entry name" value="GTSE1_N"/>
</dbReference>
<accession>A0ABM0RX83</accession>
<keyword evidence="4" id="KW-0206">Cytoskeleton</keyword>
<dbReference type="InterPro" id="IPR026657">
    <property type="entry name" value="DDA3/GTSE-1"/>
</dbReference>
<evidence type="ECO:0000259" key="6">
    <source>
        <dbReference type="Pfam" id="PF15259"/>
    </source>
</evidence>
<protein>
    <submittedName>
        <fullName evidence="8">G2 and S phase-expressed protein 1</fullName>
    </submittedName>
</protein>